<name>A0A075WTK7_9BACT</name>
<dbReference type="AlphaFoldDB" id="A0A075WTK7"/>
<dbReference type="PaxDb" id="289377-HL41_07880"/>
<gene>
    <name evidence="1" type="ORF">HL41_07880</name>
</gene>
<reference evidence="1 2" key="1">
    <citation type="journal article" date="2015" name="Genome Announc.">
        <title>Genome Sequence of a Sulfate-Reducing Thermophilic Bacterium, Thermodesulfobacterium commune DSM 2178T (Phylum Thermodesulfobacteria).</title>
        <authorList>
            <person name="Bhatnagar S."/>
            <person name="Badger J.H."/>
            <person name="Madupu R."/>
            <person name="Khouri H.M."/>
            <person name="O'Connor E.M."/>
            <person name="Robb F.T."/>
            <person name="Ward N.L."/>
            <person name="Eisen J.A."/>
        </authorList>
    </citation>
    <scope>NUCLEOTIDE SEQUENCE [LARGE SCALE GENOMIC DNA]</scope>
    <source>
        <strain evidence="1 2">DSM 2178</strain>
    </source>
</reference>
<dbReference type="Proteomes" id="UP000028481">
    <property type="component" value="Chromosome"/>
</dbReference>
<dbReference type="EMBL" id="CP008796">
    <property type="protein sequence ID" value="AIH04589.1"/>
    <property type="molecule type" value="Genomic_DNA"/>
</dbReference>
<evidence type="ECO:0000313" key="1">
    <source>
        <dbReference type="EMBL" id="AIH04589.1"/>
    </source>
</evidence>
<dbReference type="eggNOG" id="COG0515">
    <property type="taxonomic scope" value="Bacteria"/>
</dbReference>
<keyword evidence="2" id="KW-1185">Reference proteome</keyword>
<evidence type="ECO:0008006" key="3">
    <source>
        <dbReference type="Google" id="ProtNLM"/>
    </source>
</evidence>
<sequence>MWTALFPNWNSFRFYFFSEEAKGVFNQLKTAPFLAKPNKITPSHLNFLISLESSGKIDFFLKAFIPRFFKKNRVKSYLEVVKSFKKLEVPIVEPLFLFWKSPQVAFLKKETFYGGIVFPYLPKGFLGFKDFLGREGLLEDLVRFLFGLHQKGVFIKDTKFNNFYHTNEEGFKIFDLDGVRVYKTPLDKKLRLKDLSALAMTLEWSGMKGATKRIWEVYASLYSGLIPKDFWFFSKQVEKRRKKREKHFALTRSTV</sequence>
<dbReference type="OrthoDB" id="9788642at2"/>
<accession>A0A075WTK7</accession>
<protein>
    <recommendedName>
        <fullName evidence="3">Aminoglycoside phosphotransferase domain-containing protein</fullName>
    </recommendedName>
</protein>
<dbReference type="HOGENOM" id="CLU_1089621_0_0_0"/>
<dbReference type="RefSeq" id="WP_038060528.1">
    <property type="nucleotide sequence ID" value="NZ_CP008796.1"/>
</dbReference>
<evidence type="ECO:0000313" key="2">
    <source>
        <dbReference type="Proteomes" id="UP000028481"/>
    </source>
</evidence>
<dbReference type="STRING" id="289377.HL41_07880"/>
<proteinExistence type="predicted"/>
<dbReference type="KEGG" id="tcm:HL41_07880"/>
<organism evidence="1 2">
    <name type="scientific">Thermodesulfobacterium commune DSM 2178</name>
    <dbReference type="NCBI Taxonomy" id="289377"/>
    <lineage>
        <taxon>Bacteria</taxon>
        <taxon>Pseudomonadati</taxon>
        <taxon>Thermodesulfobacteriota</taxon>
        <taxon>Thermodesulfobacteria</taxon>
        <taxon>Thermodesulfobacteriales</taxon>
        <taxon>Thermodesulfobacteriaceae</taxon>
        <taxon>Thermodesulfobacterium</taxon>
    </lineage>
</organism>